<organism evidence="1 2">
    <name type="scientific">Vigna mungo</name>
    <name type="common">Black gram</name>
    <name type="synonym">Phaseolus mungo</name>
    <dbReference type="NCBI Taxonomy" id="3915"/>
    <lineage>
        <taxon>Eukaryota</taxon>
        <taxon>Viridiplantae</taxon>
        <taxon>Streptophyta</taxon>
        <taxon>Embryophyta</taxon>
        <taxon>Tracheophyta</taxon>
        <taxon>Spermatophyta</taxon>
        <taxon>Magnoliopsida</taxon>
        <taxon>eudicotyledons</taxon>
        <taxon>Gunneridae</taxon>
        <taxon>Pentapetalae</taxon>
        <taxon>rosids</taxon>
        <taxon>fabids</taxon>
        <taxon>Fabales</taxon>
        <taxon>Fabaceae</taxon>
        <taxon>Papilionoideae</taxon>
        <taxon>50 kb inversion clade</taxon>
        <taxon>NPAAA clade</taxon>
        <taxon>indigoferoid/millettioid clade</taxon>
        <taxon>Phaseoleae</taxon>
        <taxon>Vigna</taxon>
    </lineage>
</organism>
<evidence type="ECO:0000313" key="1">
    <source>
        <dbReference type="EMBL" id="WVZ19844.1"/>
    </source>
</evidence>
<evidence type="ECO:0000313" key="2">
    <source>
        <dbReference type="Proteomes" id="UP001374535"/>
    </source>
</evidence>
<dbReference type="AlphaFoldDB" id="A0AAQ3P156"/>
<keyword evidence="2" id="KW-1185">Reference proteome</keyword>
<sequence>MAFPSRTSGVSPGPSVCIELVPDGAKARPTGFSHDEGMVFVDHDVEEVTVAGANGEVVTEVERVFLEKRDVEGDLGIQRVEVVRLEVDQEAEIGILQELEERTKELIEGSRLQLSEATRDVLHLLGVVVGGVAGSGVGDTDAGMGGVREEAEKSESHVFKNWHVTLPHVQKLNPVKCDSEMVAFIGVVFLDVCLQLSSLDVIDVWFAS</sequence>
<proteinExistence type="predicted"/>
<protein>
    <submittedName>
        <fullName evidence="1">Uncharacterized protein</fullName>
    </submittedName>
</protein>
<accession>A0AAQ3P156</accession>
<gene>
    <name evidence="1" type="ORF">V8G54_007166</name>
</gene>
<dbReference type="Proteomes" id="UP001374535">
    <property type="component" value="Chromosome 2"/>
</dbReference>
<reference evidence="1 2" key="1">
    <citation type="journal article" date="2023" name="Life. Sci Alliance">
        <title>Evolutionary insights into 3D genome organization and epigenetic landscape of Vigna mungo.</title>
        <authorList>
            <person name="Junaid A."/>
            <person name="Singh B."/>
            <person name="Bhatia S."/>
        </authorList>
    </citation>
    <scope>NUCLEOTIDE SEQUENCE [LARGE SCALE GENOMIC DNA]</scope>
    <source>
        <strain evidence="1">Urdbean</strain>
    </source>
</reference>
<dbReference type="EMBL" id="CP144699">
    <property type="protein sequence ID" value="WVZ19844.1"/>
    <property type="molecule type" value="Genomic_DNA"/>
</dbReference>
<name>A0AAQ3P156_VIGMU</name>